<accession>K1SPT5</accession>
<sequence length="186" mass="20735">QELWRRINTRTYYNVSFETPKLIKSAIDALDKHLNVTEIRIVVESGGMESIRDREELEAGAAMSAATVKTIRVTEVIGAEVTYDLVGELVQSTGLTRRTIVEMLKGVNPATFHQFKLNPEEFIIKAGRIINDCKAISLIQHIQYEKRTGTFGADIFEEATLRGTLGKDAIESSKSLYDLVVVDSEG</sequence>
<organism evidence="1">
    <name type="scientific">human gut metagenome</name>
    <dbReference type="NCBI Taxonomy" id="408170"/>
    <lineage>
        <taxon>unclassified sequences</taxon>
        <taxon>metagenomes</taxon>
        <taxon>organismal metagenomes</taxon>
    </lineage>
</organism>
<dbReference type="GO" id="GO:0004519">
    <property type="term" value="F:endonuclease activity"/>
    <property type="evidence" value="ECO:0007669"/>
    <property type="project" value="UniProtKB-KW"/>
</dbReference>
<keyword evidence="1" id="KW-0255">Endonuclease</keyword>
<proteinExistence type="predicted"/>
<feature type="non-terminal residue" evidence="1">
    <location>
        <position position="186"/>
    </location>
</feature>
<evidence type="ECO:0000313" key="1">
    <source>
        <dbReference type="EMBL" id="EKC62697.1"/>
    </source>
</evidence>
<keyword evidence="1" id="KW-0540">Nuclease</keyword>
<dbReference type="EMBL" id="AJWY01007903">
    <property type="protein sequence ID" value="EKC62697.1"/>
    <property type="molecule type" value="Genomic_DNA"/>
</dbReference>
<gene>
    <name evidence="1" type="ORF">LEA_11708</name>
</gene>
<name>K1SPT5_9ZZZZ</name>
<reference evidence="1" key="1">
    <citation type="journal article" date="2013" name="Environ. Microbiol.">
        <title>Microbiota from the distal guts of lean and obese adolescents exhibit partial functional redundancy besides clear differences in community structure.</title>
        <authorList>
            <person name="Ferrer M."/>
            <person name="Ruiz A."/>
            <person name="Lanza F."/>
            <person name="Haange S.B."/>
            <person name="Oberbach A."/>
            <person name="Till H."/>
            <person name="Bargiela R."/>
            <person name="Campoy C."/>
            <person name="Segura M.T."/>
            <person name="Richter M."/>
            <person name="von Bergen M."/>
            <person name="Seifert J."/>
            <person name="Suarez A."/>
        </authorList>
    </citation>
    <scope>NUCLEOTIDE SEQUENCE</scope>
</reference>
<comment type="caution">
    <text evidence="1">The sequence shown here is derived from an EMBL/GenBank/DDBJ whole genome shotgun (WGS) entry which is preliminary data.</text>
</comment>
<protein>
    <submittedName>
        <fullName evidence="1">Type III restriction-modification system, restriction endonuclease subunit</fullName>
    </submittedName>
</protein>
<keyword evidence="1" id="KW-0378">Hydrolase</keyword>
<feature type="non-terminal residue" evidence="1">
    <location>
        <position position="1"/>
    </location>
</feature>
<dbReference type="AlphaFoldDB" id="K1SPT5"/>